<evidence type="ECO:0000313" key="2">
    <source>
        <dbReference type="Proteomes" id="UP000807306"/>
    </source>
</evidence>
<dbReference type="Proteomes" id="UP000807306">
    <property type="component" value="Unassembled WGS sequence"/>
</dbReference>
<sequence length="52" mass="5770">MTSKLGVFSIIYCFLAEIIFTIHAINTLSPSIHDALGSLTHLFCTPLTDFRV</sequence>
<evidence type="ECO:0000313" key="1">
    <source>
        <dbReference type="EMBL" id="KAF9525204.1"/>
    </source>
</evidence>
<dbReference type="EMBL" id="MU157887">
    <property type="protein sequence ID" value="KAF9525204.1"/>
    <property type="molecule type" value="Genomic_DNA"/>
</dbReference>
<reference evidence="1" key="1">
    <citation type="submission" date="2020-11" db="EMBL/GenBank/DDBJ databases">
        <authorList>
            <consortium name="DOE Joint Genome Institute"/>
            <person name="Ahrendt S."/>
            <person name="Riley R."/>
            <person name="Andreopoulos W."/>
            <person name="Labutti K."/>
            <person name="Pangilinan J."/>
            <person name="Ruiz-Duenas F.J."/>
            <person name="Barrasa J.M."/>
            <person name="Sanchez-Garcia M."/>
            <person name="Camarero S."/>
            <person name="Miyauchi S."/>
            <person name="Serrano A."/>
            <person name="Linde D."/>
            <person name="Babiker R."/>
            <person name="Drula E."/>
            <person name="Ayuso-Fernandez I."/>
            <person name="Pacheco R."/>
            <person name="Padilla G."/>
            <person name="Ferreira P."/>
            <person name="Barriuso J."/>
            <person name="Kellner H."/>
            <person name="Castanera R."/>
            <person name="Alfaro M."/>
            <person name="Ramirez L."/>
            <person name="Pisabarro A.G."/>
            <person name="Kuo A."/>
            <person name="Tritt A."/>
            <person name="Lipzen A."/>
            <person name="He G."/>
            <person name="Yan M."/>
            <person name="Ng V."/>
            <person name="Cullen D."/>
            <person name="Martin F."/>
            <person name="Rosso M.-N."/>
            <person name="Henrissat B."/>
            <person name="Hibbett D."/>
            <person name="Martinez A.T."/>
            <person name="Grigoriev I.V."/>
        </authorList>
    </citation>
    <scope>NUCLEOTIDE SEQUENCE</scope>
    <source>
        <strain evidence="1">CBS 506.95</strain>
    </source>
</reference>
<protein>
    <submittedName>
        <fullName evidence="1">Uncharacterized protein</fullName>
    </submittedName>
</protein>
<keyword evidence="2" id="KW-1185">Reference proteome</keyword>
<dbReference type="AlphaFoldDB" id="A0A9P6EAB3"/>
<accession>A0A9P6EAB3</accession>
<proteinExistence type="predicted"/>
<organism evidence="1 2">
    <name type="scientific">Crepidotus variabilis</name>
    <dbReference type="NCBI Taxonomy" id="179855"/>
    <lineage>
        <taxon>Eukaryota</taxon>
        <taxon>Fungi</taxon>
        <taxon>Dikarya</taxon>
        <taxon>Basidiomycota</taxon>
        <taxon>Agaricomycotina</taxon>
        <taxon>Agaricomycetes</taxon>
        <taxon>Agaricomycetidae</taxon>
        <taxon>Agaricales</taxon>
        <taxon>Agaricineae</taxon>
        <taxon>Crepidotaceae</taxon>
        <taxon>Crepidotus</taxon>
    </lineage>
</organism>
<comment type="caution">
    <text evidence="1">The sequence shown here is derived from an EMBL/GenBank/DDBJ whole genome shotgun (WGS) entry which is preliminary data.</text>
</comment>
<gene>
    <name evidence="1" type="ORF">CPB83DRAFT_560085</name>
</gene>
<name>A0A9P6EAB3_9AGAR</name>